<dbReference type="InterPro" id="IPR042070">
    <property type="entry name" value="PucR_C-HTH_sf"/>
</dbReference>
<feature type="domain" description="RsbT co-antagonist protein RsbRD N-terminal" evidence="2">
    <location>
        <begin position="34"/>
        <end position="168"/>
    </location>
</feature>
<dbReference type="Pfam" id="PF14361">
    <property type="entry name" value="RsbRD_N"/>
    <property type="match status" value="1"/>
</dbReference>
<dbReference type="RefSeq" id="WP_184398318.1">
    <property type="nucleotide sequence ID" value="NZ_BAAAJD010000080.1"/>
</dbReference>
<dbReference type="InterPro" id="IPR051448">
    <property type="entry name" value="CdaR-like_regulators"/>
</dbReference>
<organism evidence="3 4">
    <name type="scientific">Nocardiopsis composta</name>
    <dbReference type="NCBI Taxonomy" id="157465"/>
    <lineage>
        <taxon>Bacteria</taxon>
        <taxon>Bacillati</taxon>
        <taxon>Actinomycetota</taxon>
        <taxon>Actinomycetes</taxon>
        <taxon>Streptosporangiales</taxon>
        <taxon>Nocardiopsidaceae</taxon>
        <taxon>Nocardiopsis</taxon>
    </lineage>
</organism>
<dbReference type="AlphaFoldDB" id="A0A7W8QT45"/>
<evidence type="ECO:0000313" key="3">
    <source>
        <dbReference type="EMBL" id="MBB5435480.1"/>
    </source>
</evidence>
<dbReference type="EMBL" id="JACHDB010000002">
    <property type="protein sequence ID" value="MBB5435480.1"/>
    <property type="molecule type" value="Genomic_DNA"/>
</dbReference>
<dbReference type="Pfam" id="PF13556">
    <property type="entry name" value="HTH_30"/>
    <property type="match status" value="1"/>
</dbReference>
<dbReference type="Proteomes" id="UP000572635">
    <property type="component" value="Unassembled WGS sequence"/>
</dbReference>
<dbReference type="InterPro" id="IPR025736">
    <property type="entry name" value="PucR_C-HTH_dom"/>
</dbReference>
<gene>
    <name evidence="3" type="ORF">HDA36_005628</name>
</gene>
<keyword evidence="4" id="KW-1185">Reference proteome</keyword>
<dbReference type="Gene3D" id="1.10.10.2840">
    <property type="entry name" value="PucR C-terminal helix-turn-helix domain"/>
    <property type="match status" value="1"/>
</dbReference>
<name>A0A7W8QT45_9ACTN</name>
<evidence type="ECO:0000259" key="2">
    <source>
        <dbReference type="Pfam" id="PF14361"/>
    </source>
</evidence>
<comment type="caution">
    <text evidence="3">The sequence shown here is derived from an EMBL/GenBank/DDBJ whole genome shotgun (WGS) entry which is preliminary data.</text>
</comment>
<evidence type="ECO:0000313" key="4">
    <source>
        <dbReference type="Proteomes" id="UP000572635"/>
    </source>
</evidence>
<dbReference type="InterPro" id="IPR025751">
    <property type="entry name" value="RsbRD_N_dom"/>
</dbReference>
<evidence type="ECO:0008006" key="5">
    <source>
        <dbReference type="Google" id="ProtNLM"/>
    </source>
</evidence>
<accession>A0A7W8QT45</accession>
<evidence type="ECO:0000259" key="1">
    <source>
        <dbReference type="Pfam" id="PF13556"/>
    </source>
</evidence>
<dbReference type="PANTHER" id="PTHR33744">
    <property type="entry name" value="CARBOHYDRATE DIACID REGULATOR"/>
    <property type="match status" value="1"/>
</dbReference>
<protein>
    <recommendedName>
        <fullName evidence="5">PucR family transcriptional regulator</fullName>
    </recommendedName>
</protein>
<feature type="domain" description="PucR C-terminal helix-turn-helix" evidence="1">
    <location>
        <begin position="330"/>
        <end position="386"/>
    </location>
</feature>
<reference evidence="3 4" key="1">
    <citation type="submission" date="2020-08" db="EMBL/GenBank/DDBJ databases">
        <title>Sequencing the genomes of 1000 actinobacteria strains.</title>
        <authorList>
            <person name="Klenk H.-P."/>
        </authorList>
    </citation>
    <scope>NUCLEOTIDE SEQUENCE [LARGE SCALE GENOMIC DNA]</scope>
    <source>
        <strain evidence="3 4">DSM 44551</strain>
    </source>
</reference>
<proteinExistence type="predicted"/>
<sequence>MHSSAPGGDSGPLPLPPPSEALRRAVRECLEDLDDLVGVYTAEVAGFAGYRDTVPLDDLRGTAHASLELLLRIIGGLPLPDRLQGISEELGRRRVHQGVPLEELVQAVRLDFRLLWTALLDRVSAEELPELTREAVRLWESVEFHTVRVHTGYLNETAVLAREREQQRAVLLGRLLASDGNDRRLVEQAATALRFSADARFAVVAAPAGGRERLRSAAAAAAGPAHVQEHDGWTVLVAQLPRGSRSVPGWLEGVPCALGPVAGGLDRVPASLRVAAAVAAVLPADAERPVPLAEAWAPVAAARLGELAPVLADALAEGLRALPGHERDRLVQTFRRYAATGSVGETARELFCHRNTVLNRLARLAELTGCRPTRPAEAAALILALECASEPRPPAR</sequence>
<dbReference type="PANTHER" id="PTHR33744:SF1">
    <property type="entry name" value="DNA-BINDING TRANSCRIPTIONAL ACTIVATOR ADER"/>
    <property type="match status" value="1"/>
</dbReference>